<evidence type="ECO:0000256" key="1">
    <source>
        <dbReference type="SAM" id="MobiDB-lite"/>
    </source>
</evidence>
<feature type="region of interest" description="Disordered" evidence="1">
    <location>
        <begin position="159"/>
        <end position="178"/>
    </location>
</feature>
<feature type="compositionally biased region" description="Basic and acidic residues" evidence="1">
    <location>
        <begin position="104"/>
        <end position="114"/>
    </location>
</feature>
<dbReference type="Proteomes" id="UP000515126">
    <property type="component" value="Chromosome 9"/>
</dbReference>
<feature type="compositionally biased region" description="Basic and acidic residues" evidence="1">
    <location>
        <begin position="203"/>
        <end position="213"/>
    </location>
</feature>
<organism evidence="2 3">
    <name type="scientific">Mus caroli</name>
    <name type="common">Ryukyu mouse</name>
    <name type="synonym">Ricefield mouse</name>
    <dbReference type="NCBI Taxonomy" id="10089"/>
    <lineage>
        <taxon>Eukaryota</taxon>
        <taxon>Metazoa</taxon>
        <taxon>Chordata</taxon>
        <taxon>Craniata</taxon>
        <taxon>Vertebrata</taxon>
        <taxon>Euteleostomi</taxon>
        <taxon>Mammalia</taxon>
        <taxon>Eutheria</taxon>
        <taxon>Euarchontoglires</taxon>
        <taxon>Glires</taxon>
        <taxon>Rodentia</taxon>
        <taxon>Myomorpha</taxon>
        <taxon>Muroidea</taxon>
        <taxon>Muridae</taxon>
        <taxon>Murinae</taxon>
        <taxon>Mus</taxon>
        <taxon>Mus</taxon>
    </lineage>
</organism>
<accession>A0A6P7RKK2</accession>
<reference evidence="3" key="1">
    <citation type="submission" date="2025-08" db="UniProtKB">
        <authorList>
            <consortium name="RefSeq"/>
        </authorList>
    </citation>
    <scope>IDENTIFICATION</scope>
</reference>
<evidence type="ECO:0000313" key="2">
    <source>
        <dbReference type="Proteomes" id="UP000515126"/>
    </source>
</evidence>
<feature type="region of interest" description="Disordered" evidence="1">
    <location>
        <begin position="190"/>
        <end position="213"/>
    </location>
</feature>
<name>A0A6P7RKK2_MUSCR</name>
<feature type="compositionally biased region" description="Polar residues" evidence="1">
    <location>
        <begin position="118"/>
        <end position="130"/>
    </location>
</feature>
<evidence type="ECO:0000313" key="3">
    <source>
        <dbReference type="RefSeq" id="XP_029337196.1"/>
    </source>
</evidence>
<feature type="compositionally biased region" description="Low complexity" evidence="1">
    <location>
        <begin position="88"/>
        <end position="97"/>
    </location>
</feature>
<dbReference type="AlphaFoldDB" id="A0A6P7RKK2"/>
<feature type="region of interest" description="Disordered" evidence="1">
    <location>
        <begin position="1"/>
        <end position="139"/>
    </location>
</feature>
<sequence>MPGHPGARSPNGLVVQMARADGPVDPRRSRVPGTPRPLQTRSSGPRRRGSSVPVCSQAPTAGRHGLRGSRSAVAMGEGWASGAPGNMAARPSTAASRPPVPEMRLGREVAEEKRRRALNSSHLPTPQQSGPHALSPGASGYIDQKLYRTREAQNLLCASERKRRQREGAGAGGGGKGVTLLKYNTPFLLFNPGGSPSSPPLDHLFHPDASRGS</sequence>
<gene>
    <name evidence="3" type="primary">LOC110301161</name>
</gene>
<keyword evidence="2" id="KW-1185">Reference proteome</keyword>
<proteinExistence type="predicted"/>
<protein>
    <submittedName>
        <fullName evidence="3">Uncharacterized protein LOC110301161 isoform X1</fullName>
    </submittedName>
</protein>
<dbReference type="GeneID" id="110301161"/>
<dbReference type="KEGG" id="mcal:110301161"/>
<dbReference type="RefSeq" id="XP_029337196.1">
    <property type="nucleotide sequence ID" value="XM_029481336.1"/>
</dbReference>